<gene>
    <name evidence="2" type="ORF">Syun_006198</name>
</gene>
<sequence>MQSRQRAGRARRRLTTTSELMGYFCIDIFYAVFPLATCHAARTQPNIKMTSLELKSIYRSNHHARNRMDTAFNRILKSSIKLKVRHAPPPVLAAKGGASPSLVPCRGWPGVRGVPTNSSGDSARGGGGTWGGPSATPPLTFYLRPPCGGPPPSVQHGDAAAALLRSKTATVKVPGDVDTRHYVMVHEQILWSGRVRVWTTPAIKKVFAILFDVFVVFVESLEDNVCVFDESKTLCEIYNGDSRHGPSTTTVSASSATSLLFRAGTTDNT</sequence>
<organism evidence="2 3">
    <name type="scientific">Stephania yunnanensis</name>
    <dbReference type="NCBI Taxonomy" id="152371"/>
    <lineage>
        <taxon>Eukaryota</taxon>
        <taxon>Viridiplantae</taxon>
        <taxon>Streptophyta</taxon>
        <taxon>Embryophyta</taxon>
        <taxon>Tracheophyta</taxon>
        <taxon>Spermatophyta</taxon>
        <taxon>Magnoliopsida</taxon>
        <taxon>Ranunculales</taxon>
        <taxon>Menispermaceae</taxon>
        <taxon>Menispermoideae</taxon>
        <taxon>Cissampelideae</taxon>
        <taxon>Stephania</taxon>
    </lineage>
</organism>
<reference evidence="2 3" key="1">
    <citation type="submission" date="2024-01" db="EMBL/GenBank/DDBJ databases">
        <title>Genome assemblies of Stephania.</title>
        <authorList>
            <person name="Yang L."/>
        </authorList>
    </citation>
    <scope>NUCLEOTIDE SEQUENCE [LARGE SCALE GENOMIC DNA]</scope>
    <source>
        <strain evidence="2">YNDBR</strain>
        <tissue evidence="2">Leaf</tissue>
    </source>
</reference>
<name>A0AAP0KXU2_9MAGN</name>
<evidence type="ECO:0000256" key="1">
    <source>
        <dbReference type="SAM" id="Phobius"/>
    </source>
</evidence>
<protein>
    <submittedName>
        <fullName evidence="2">Uncharacterized protein</fullName>
    </submittedName>
</protein>
<keyword evidence="1" id="KW-0472">Membrane</keyword>
<dbReference type="AlphaFoldDB" id="A0AAP0KXU2"/>
<dbReference type="EMBL" id="JBBNAF010000003">
    <property type="protein sequence ID" value="KAK9159857.1"/>
    <property type="molecule type" value="Genomic_DNA"/>
</dbReference>
<keyword evidence="3" id="KW-1185">Reference proteome</keyword>
<comment type="caution">
    <text evidence="2">The sequence shown here is derived from an EMBL/GenBank/DDBJ whole genome shotgun (WGS) entry which is preliminary data.</text>
</comment>
<keyword evidence="1" id="KW-0812">Transmembrane</keyword>
<dbReference type="Proteomes" id="UP001420932">
    <property type="component" value="Unassembled WGS sequence"/>
</dbReference>
<proteinExistence type="predicted"/>
<accession>A0AAP0KXU2</accession>
<evidence type="ECO:0000313" key="2">
    <source>
        <dbReference type="EMBL" id="KAK9159857.1"/>
    </source>
</evidence>
<evidence type="ECO:0000313" key="3">
    <source>
        <dbReference type="Proteomes" id="UP001420932"/>
    </source>
</evidence>
<keyword evidence="1" id="KW-1133">Transmembrane helix</keyword>
<feature type="transmembrane region" description="Helical" evidence="1">
    <location>
        <begin position="20"/>
        <end position="37"/>
    </location>
</feature>